<evidence type="ECO:0000313" key="1">
    <source>
        <dbReference type="EMBL" id="CAG7818940.1"/>
    </source>
</evidence>
<dbReference type="AlphaFoldDB" id="A0A8J2KPR0"/>
<organism evidence="1 2">
    <name type="scientific">Allacma fusca</name>
    <dbReference type="NCBI Taxonomy" id="39272"/>
    <lineage>
        <taxon>Eukaryota</taxon>
        <taxon>Metazoa</taxon>
        <taxon>Ecdysozoa</taxon>
        <taxon>Arthropoda</taxon>
        <taxon>Hexapoda</taxon>
        <taxon>Collembola</taxon>
        <taxon>Symphypleona</taxon>
        <taxon>Sminthuridae</taxon>
        <taxon>Allacma</taxon>
    </lineage>
</organism>
<dbReference type="Proteomes" id="UP000708208">
    <property type="component" value="Unassembled WGS sequence"/>
</dbReference>
<comment type="caution">
    <text evidence="1">The sequence shown here is derived from an EMBL/GenBank/DDBJ whole genome shotgun (WGS) entry which is preliminary data.</text>
</comment>
<protein>
    <submittedName>
        <fullName evidence="1">Uncharacterized protein</fullName>
    </submittedName>
</protein>
<sequence>MPTVHAKFTGANTKIVMFEIPGYEYTRIQGSASAFGFGIRRELLNWERIVYRDTTPANKKCHAWKFMEMRTSIDAIGTEPPRTAVITSAGSKTKEVMLEIPRCENLNRCTSCDGSTAAFDLEFR</sequence>
<evidence type="ECO:0000313" key="2">
    <source>
        <dbReference type="Proteomes" id="UP000708208"/>
    </source>
</evidence>
<accession>A0A8J2KPR0</accession>
<dbReference type="EMBL" id="CAJVCH010434523">
    <property type="protein sequence ID" value="CAG7818940.1"/>
    <property type="molecule type" value="Genomic_DNA"/>
</dbReference>
<proteinExistence type="predicted"/>
<name>A0A8J2KPR0_9HEXA</name>
<keyword evidence="2" id="KW-1185">Reference proteome</keyword>
<gene>
    <name evidence="1" type="ORF">AFUS01_LOCUS29417</name>
</gene>
<reference evidence="1" key="1">
    <citation type="submission" date="2021-06" db="EMBL/GenBank/DDBJ databases">
        <authorList>
            <person name="Hodson N. C."/>
            <person name="Mongue J. A."/>
            <person name="Jaron S. K."/>
        </authorList>
    </citation>
    <scope>NUCLEOTIDE SEQUENCE</scope>
</reference>